<comment type="caution">
    <text evidence="13">The sequence shown here is derived from an EMBL/GenBank/DDBJ whole genome shotgun (WGS) entry which is preliminary data.</text>
</comment>
<evidence type="ECO:0000256" key="12">
    <source>
        <dbReference type="HAMAP-Rule" id="MF_02073"/>
    </source>
</evidence>
<feature type="transmembrane region" description="Helical" evidence="12">
    <location>
        <begin position="321"/>
        <end position="339"/>
    </location>
</feature>
<dbReference type="KEGG" id="yef:FORC2_0686"/>
<evidence type="ECO:0000256" key="6">
    <source>
        <dbReference type="ARBA" id="ARBA00022519"/>
    </source>
</evidence>
<dbReference type="NCBIfam" id="TIGR04299">
    <property type="entry name" value="antiport_PotE"/>
    <property type="match status" value="1"/>
</dbReference>
<comment type="subcellular location">
    <subcellularLocation>
        <location evidence="12">Cell inner membrane</location>
        <topology evidence="12">Multi-pass membrane protein</topology>
    </subcellularLocation>
    <subcellularLocation>
        <location evidence="1">Cell membrane</location>
        <topology evidence="1">Multi-pass membrane protein</topology>
    </subcellularLocation>
</comment>
<keyword evidence="5 12" id="KW-1003">Cell membrane</keyword>
<keyword evidence="9 12" id="KW-0029">Amino-acid transport</keyword>
<feature type="transmembrane region" description="Helical" evidence="12">
    <location>
        <begin position="152"/>
        <end position="172"/>
    </location>
</feature>
<dbReference type="NCBIfam" id="TIGR00905">
    <property type="entry name" value="2A0302"/>
    <property type="match status" value="1"/>
</dbReference>
<feature type="transmembrane region" description="Helical" evidence="12">
    <location>
        <begin position="223"/>
        <end position="249"/>
    </location>
</feature>
<feature type="transmembrane region" description="Helical" evidence="12">
    <location>
        <begin position="192"/>
        <end position="211"/>
    </location>
</feature>
<comment type="function">
    <text evidence="12">Catalyzes both the uptake and excretion of putrescine. The uptake of putrescine is dependent on the membrane potential and the excretion involves putrescine-ornithine antiporter activity.</text>
</comment>
<dbReference type="HAMAP" id="MF_02073">
    <property type="entry name" value="Putrescine_transp"/>
    <property type="match status" value="1"/>
</dbReference>
<dbReference type="Proteomes" id="UP001182355">
    <property type="component" value="Unassembled WGS sequence"/>
</dbReference>
<dbReference type="Pfam" id="PF13520">
    <property type="entry name" value="AA_permease_2"/>
    <property type="match status" value="1"/>
</dbReference>
<dbReference type="PANTHER" id="PTHR42770">
    <property type="entry name" value="AMINO ACID TRANSPORTER-RELATED"/>
    <property type="match status" value="1"/>
</dbReference>
<dbReference type="GO" id="GO:0005886">
    <property type="term" value="C:plasma membrane"/>
    <property type="evidence" value="ECO:0007669"/>
    <property type="project" value="UniProtKB-SubCell"/>
</dbReference>
<feature type="transmembrane region" description="Helical" evidence="12">
    <location>
        <begin position="276"/>
        <end position="300"/>
    </location>
</feature>
<feature type="transmembrane region" description="Helical" evidence="12">
    <location>
        <begin position="121"/>
        <end position="140"/>
    </location>
</feature>
<evidence type="ECO:0000256" key="5">
    <source>
        <dbReference type="ARBA" id="ARBA00022475"/>
    </source>
</evidence>
<feature type="transmembrane region" description="Helical" evidence="12">
    <location>
        <begin position="90"/>
        <end position="109"/>
    </location>
</feature>
<keyword evidence="3 12" id="KW-0813">Transport</keyword>
<feature type="transmembrane region" description="Helical" evidence="12">
    <location>
        <begin position="42"/>
        <end position="60"/>
    </location>
</feature>
<dbReference type="AlphaFoldDB" id="A0AAD2UYL9"/>
<dbReference type="NCBIfam" id="NF007938">
    <property type="entry name" value="PRK10655.1"/>
    <property type="match status" value="1"/>
</dbReference>
<proteinExistence type="inferred from homology"/>
<dbReference type="GO" id="GO:0015496">
    <property type="term" value="F:putrescine:ornithine antiporter activity"/>
    <property type="evidence" value="ECO:0007669"/>
    <property type="project" value="InterPro"/>
</dbReference>
<protein>
    <recommendedName>
        <fullName evidence="12">Putrescine transporter PotE</fullName>
    </recommendedName>
    <alternativeName>
        <fullName evidence="12">Putrescine-proton symporter / putrescine-ornithine antiporter</fullName>
    </alternativeName>
</protein>
<dbReference type="RefSeq" id="WP_046050276.1">
    <property type="nucleotide sequence ID" value="NZ_CAKODN010000002.1"/>
</dbReference>
<comment type="catalytic activity">
    <reaction evidence="12">
        <text>putrescine(in) + L-ornithine(out) = putrescine(out) + L-ornithine(in)</text>
        <dbReference type="Rhea" id="RHEA:28827"/>
        <dbReference type="ChEBI" id="CHEBI:46911"/>
        <dbReference type="ChEBI" id="CHEBI:326268"/>
    </reaction>
</comment>
<keyword evidence="11 12" id="KW-0472">Membrane</keyword>
<accession>A0AAD2UYL9</accession>
<keyword evidence="6 12" id="KW-0997">Cell inner membrane</keyword>
<dbReference type="PANTHER" id="PTHR42770:SF6">
    <property type="entry name" value="PUTRESCINE TRANSPORTER POTE"/>
    <property type="match status" value="1"/>
</dbReference>
<dbReference type="FunFam" id="1.20.1740.10:FF:000014">
    <property type="entry name" value="Putrescine transporter PotE"/>
    <property type="match status" value="1"/>
</dbReference>
<feature type="transmembrane region" description="Helical" evidence="12">
    <location>
        <begin position="351"/>
        <end position="374"/>
    </location>
</feature>
<dbReference type="PIRSF" id="PIRSF006060">
    <property type="entry name" value="AA_transporter"/>
    <property type="match status" value="1"/>
</dbReference>
<evidence type="ECO:0000256" key="3">
    <source>
        <dbReference type="ARBA" id="ARBA00022448"/>
    </source>
</evidence>
<evidence type="ECO:0000256" key="10">
    <source>
        <dbReference type="ARBA" id="ARBA00022989"/>
    </source>
</evidence>
<dbReference type="GO" id="GO:0015293">
    <property type="term" value="F:symporter activity"/>
    <property type="evidence" value="ECO:0007669"/>
    <property type="project" value="UniProtKB-KW"/>
</dbReference>
<evidence type="ECO:0000256" key="8">
    <source>
        <dbReference type="ARBA" id="ARBA00022847"/>
    </source>
</evidence>
<evidence type="ECO:0000256" key="1">
    <source>
        <dbReference type="ARBA" id="ARBA00004651"/>
    </source>
</evidence>
<evidence type="ECO:0000256" key="2">
    <source>
        <dbReference type="ARBA" id="ARBA00008220"/>
    </source>
</evidence>
<comment type="catalytic activity">
    <reaction evidence="12">
        <text>putrescine(in) + H(+)(in) = putrescine(out) + H(+)(out)</text>
        <dbReference type="Rhea" id="RHEA:28891"/>
        <dbReference type="ChEBI" id="CHEBI:15378"/>
        <dbReference type="ChEBI" id="CHEBI:326268"/>
    </reaction>
</comment>
<evidence type="ECO:0000256" key="4">
    <source>
        <dbReference type="ARBA" id="ARBA00022449"/>
    </source>
</evidence>
<feature type="transmembrane region" description="Helical" evidence="12">
    <location>
        <begin position="386"/>
        <end position="404"/>
    </location>
</feature>
<keyword evidence="4 12" id="KW-0050">Antiport</keyword>
<dbReference type="Gene3D" id="1.20.1740.10">
    <property type="entry name" value="Amino acid/polyamine transporter I"/>
    <property type="match status" value="1"/>
</dbReference>
<dbReference type="InterPro" id="IPR050367">
    <property type="entry name" value="APC_superfamily"/>
</dbReference>
<evidence type="ECO:0000313" key="13">
    <source>
        <dbReference type="EMBL" id="ELI8101700.1"/>
    </source>
</evidence>
<evidence type="ECO:0000256" key="11">
    <source>
        <dbReference type="ARBA" id="ARBA00023136"/>
    </source>
</evidence>
<feature type="transmembrane region" description="Helical" evidence="12">
    <location>
        <begin position="410"/>
        <end position="428"/>
    </location>
</feature>
<keyword evidence="8 12" id="KW-0769">Symport</keyword>
<keyword evidence="7 12" id="KW-0812">Transmembrane</keyword>
<dbReference type="InterPro" id="IPR002293">
    <property type="entry name" value="AA/rel_permease1"/>
</dbReference>
<evidence type="ECO:0000256" key="9">
    <source>
        <dbReference type="ARBA" id="ARBA00022970"/>
    </source>
</evidence>
<comment type="similarity">
    <text evidence="2 12">Belongs to the amino acid-polyamine-organocation (APC) superfamily. Basic amino acid/polyamine antiporter (APA) (TC 2.A.3.2) family.</text>
</comment>
<organism evidence="13 14">
    <name type="scientific">Yersinia enterocolitica</name>
    <dbReference type="NCBI Taxonomy" id="630"/>
    <lineage>
        <taxon>Bacteria</taxon>
        <taxon>Pseudomonadati</taxon>
        <taxon>Pseudomonadota</taxon>
        <taxon>Gammaproteobacteria</taxon>
        <taxon>Enterobacterales</taxon>
        <taxon>Yersiniaceae</taxon>
        <taxon>Yersinia</taxon>
    </lineage>
</organism>
<dbReference type="EMBL" id="ABNAVX010000005">
    <property type="protein sequence ID" value="ELI8101700.1"/>
    <property type="molecule type" value="Genomic_DNA"/>
</dbReference>
<reference evidence="13" key="1">
    <citation type="submission" date="2023-02" db="EMBL/GenBank/DDBJ databases">
        <authorList>
            <person name="Ashton P.M."/>
            <person name="Dallman T."/>
            <person name="Nair S."/>
            <person name="De Pinna E."/>
            <person name="Peters T."/>
            <person name="Grant K."/>
        </authorList>
    </citation>
    <scope>NUCLEOTIDE SEQUENCE</scope>
    <source>
        <strain evidence="13">01103883</strain>
    </source>
</reference>
<dbReference type="InterPro" id="IPR027566">
    <property type="entry name" value="Symport/antiport_PotE"/>
</dbReference>
<evidence type="ECO:0000313" key="14">
    <source>
        <dbReference type="Proteomes" id="UP001182355"/>
    </source>
</evidence>
<evidence type="ECO:0000256" key="7">
    <source>
        <dbReference type="ARBA" id="ARBA00022692"/>
    </source>
</evidence>
<feature type="transmembrane region" description="Helical" evidence="12">
    <location>
        <begin position="12"/>
        <end position="30"/>
    </location>
</feature>
<keyword evidence="10 12" id="KW-1133">Transmembrane helix</keyword>
<sequence>MSASKSNKMGVVQLTILTAVNMMGSGIIMLPTKLAEVGTISIVSWLVTAVGSMALAYAFAKCGMFSHKSGGMGGYAEYAFGKSGNFMANYTYGVSLLIANVAIAISAVGYGTELIGAELSPLGICLATIGVLWLCTVANFGGARITGKISEITVWGVIIPVVGLSVIGWFWFSPTLYAESWNPHHVPTFEAIGASIAMTLWAFLGLESACANTDVVENPEKNVPIAVLGGTLGTAVIYIVSTNVIAGIVPNIDLANSTAPFGLAFAQMFDPTVGKIIMALMVMSCCGSLLGWQFTIAQVFKSSADEGYFPKVFSKISKAEAPIKGMLVIVVIQTVLSLMTISPSLNKQFNVLVNLAVVTNIIPYILSMAALIIIQKVAKVDPSKARIANIIALIGALYSFYALYSSGEEAMMYGAIVTFLGWTLYGFVSPRFEIQDKKM</sequence>
<gene>
    <name evidence="12 13" type="primary">potE</name>
    <name evidence="13" type="ORF">RSF11_001394</name>
</gene>
<dbReference type="InterPro" id="IPR004754">
    <property type="entry name" value="Amino_acid_antiprt"/>
</dbReference>
<name>A0AAD2UYL9_YEREN</name>